<dbReference type="GO" id="GO:0005737">
    <property type="term" value="C:cytoplasm"/>
    <property type="evidence" value="ECO:0007669"/>
    <property type="project" value="UniProtKB-SubCell"/>
</dbReference>
<keyword evidence="7 11" id="KW-0274">FAD</keyword>
<dbReference type="Gene3D" id="3.50.50.60">
    <property type="entry name" value="FAD/NAD(P)-binding domain"/>
    <property type="match status" value="2"/>
</dbReference>
<evidence type="ECO:0000259" key="15">
    <source>
        <dbReference type="Pfam" id="PF07992"/>
    </source>
</evidence>
<feature type="binding site" evidence="11">
    <location>
        <position position="279"/>
    </location>
    <ligand>
        <name>NAD(+)</name>
        <dbReference type="ChEBI" id="CHEBI:57540"/>
    </ligand>
</feature>
<organism evidence="16 17">
    <name type="scientific">Nitrosococcus wardiae</name>
    <dbReference type="NCBI Taxonomy" id="1814290"/>
    <lineage>
        <taxon>Bacteria</taxon>
        <taxon>Pseudomonadati</taxon>
        <taxon>Pseudomonadota</taxon>
        <taxon>Gammaproteobacteria</taxon>
        <taxon>Chromatiales</taxon>
        <taxon>Chromatiaceae</taxon>
        <taxon>Nitrosococcus</taxon>
    </lineage>
</organism>
<dbReference type="SUPFAM" id="SSF55424">
    <property type="entry name" value="FAD/NAD-linked reductases, dimerisation (C-terminal) domain"/>
    <property type="match status" value="1"/>
</dbReference>
<dbReference type="AlphaFoldDB" id="A0A4P7BX76"/>
<dbReference type="InterPro" id="IPR006258">
    <property type="entry name" value="Lipoamide_DH"/>
</dbReference>
<feature type="domain" description="Pyridine nucleotide-disulphide oxidoreductase dimerisation" evidence="14">
    <location>
        <begin position="355"/>
        <end position="464"/>
    </location>
</feature>
<dbReference type="PANTHER" id="PTHR22912:SF224">
    <property type="entry name" value="DIHYDROLIPOYL DEHYDROGENASE"/>
    <property type="match status" value="1"/>
</dbReference>
<keyword evidence="5" id="KW-0963">Cytoplasm</keyword>
<dbReference type="InterPro" id="IPR036188">
    <property type="entry name" value="FAD/NAD-bd_sf"/>
</dbReference>
<dbReference type="InterPro" id="IPR001100">
    <property type="entry name" value="Pyr_nuc-diS_OxRdtase"/>
</dbReference>
<dbReference type="EMBL" id="CP038033">
    <property type="protein sequence ID" value="QBQ53700.1"/>
    <property type="molecule type" value="Genomic_DNA"/>
</dbReference>
<feature type="binding site" evidence="11">
    <location>
        <position position="320"/>
    </location>
    <ligand>
        <name>FAD</name>
        <dbReference type="ChEBI" id="CHEBI:57692"/>
    </ligand>
</feature>
<dbReference type="NCBIfam" id="TIGR01350">
    <property type="entry name" value="lipoamide_DH"/>
    <property type="match status" value="1"/>
</dbReference>
<evidence type="ECO:0000313" key="17">
    <source>
        <dbReference type="Proteomes" id="UP000294325"/>
    </source>
</evidence>
<evidence type="ECO:0000256" key="2">
    <source>
        <dbReference type="ARBA" id="ARBA00007532"/>
    </source>
</evidence>
<dbReference type="FunFam" id="3.30.390.30:FF:000001">
    <property type="entry name" value="Dihydrolipoyl dehydrogenase"/>
    <property type="match status" value="1"/>
</dbReference>
<dbReference type="GO" id="GO:0006103">
    <property type="term" value="P:2-oxoglutarate metabolic process"/>
    <property type="evidence" value="ECO:0007669"/>
    <property type="project" value="TreeGrafter"/>
</dbReference>
<evidence type="ECO:0000256" key="9">
    <source>
        <dbReference type="ARBA" id="ARBA00023027"/>
    </source>
</evidence>
<evidence type="ECO:0000256" key="5">
    <source>
        <dbReference type="ARBA" id="ARBA00022490"/>
    </source>
</evidence>
<dbReference type="GO" id="GO:0004148">
    <property type="term" value="F:dihydrolipoyl dehydrogenase (NADH) activity"/>
    <property type="evidence" value="ECO:0007669"/>
    <property type="project" value="UniProtKB-EC"/>
</dbReference>
<evidence type="ECO:0000313" key="16">
    <source>
        <dbReference type="EMBL" id="QBQ53700.1"/>
    </source>
</evidence>
<evidence type="ECO:0000256" key="1">
    <source>
        <dbReference type="ARBA" id="ARBA00004496"/>
    </source>
</evidence>
<comment type="similarity">
    <text evidence="2 13">Belongs to the class-I pyridine nucleotide-disulfide oxidoreductase family.</text>
</comment>
<dbReference type="Pfam" id="PF02852">
    <property type="entry name" value="Pyr_redox_dim"/>
    <property type="match status" value="1"/>
</dbReference>
<dbReference type="SUPFAM" id="SSF51905">
    <property type="entry name" value="FAD/NAD(P)-binding domain"/>
    <property type="match status" value="1"/>
</dbReference>
<evidence type="ECO:0000256" key="3">
    <source>
        <dbReference type="ARBA" id="ARBA00012608"/>
    </source>
</evidence>
<protein>
    <recommendedName>
        <fullName evidence="4 13">Dihydrolipoyl dehydrogenase</fullName>
        <ecNumber evidence="3 13">1.8.1.4</ecNumber>
    </recommendedName>
</protein>
<keyword evidence="6 13" id="KW-0285">Flavoprotein</keyword>
<comment type="catalytic activity">
    <reaction evidence="10 13">
        <text>N(6)-[(R)-dihydrolipoyl]-L-lysyl-[protein] + NAD(+) = N(6)-[(R)-lipoyl]-L-lysyl-[protein] + NADH + H(+)</text>
        <dbReference type="Rhea" id="RHEA:15045"/>
        <dbReference type="Rhea" id="RHEA-COMP:10474"/>
        <dbReference type="Rhea" id="RHEA-COMP:10475"/>
        <dbReference type="ChEBI" id="CHEBI:15378"/>
        <dbReference type="ChEBI" id="CHEBI:57540"/>
        <dbReference type="ChEBI" id="CHEBI:57945"/>
        <dbReference type="ChEBI" id="CHEBI:83099"/>
        <dbReference type="ChEBI" id="CHEBI:83100"/>
        <dbReference type="EC" id="1.8.1.4"/>
    </reaction>
</comment>
<evidence type="ECO:0000256" key="8">
    <source>
        <dbReference type="ARBA" id="ARBA00023002"/>
    </source>
</evidence>
<dbReference type="Gene3D" id="3.30.390.30">
    <property type="match status" value="1"/>
</dbReference>
<feature type="binding site" evidence="11">
    <location>
        <begin position="189"/>
        <end position="196"/>
    </location>
    <ligand>
        <name>NAD(+)</name>
        <dbReference type="ChEBI" id="CHEBI:57540"/>
    </ligand>
</feature>
<dbReference type="InterPro" id="IPR004099">
    <property type="entry name" value="Pyr_nucl-diS_OxRdtase_dimer"/>
</dbReference>
<feature type="binding site" evidence="11">
    <location>
        <position position="58"/>
    </location>
    <ligand>
        <name>FAD</name>
        <dbReference type="ChEBI" id="CHEBI:57692"/>
    </ligand>
</feature>
<keyword evidence="13" id="KW-0676">Redox-active center</keyword>
<accession>A0A4P7BX76</accession>
<feature type="binding site" evidence="11">
    <location>
        <position position="212"/>
    </location>
    <ligand>
        <name>NAD(+)</name>
        <dbReference type="ChEBI" id="CHEBI:57540"/>
    </ligand>
</feature>
<feature type="binding site" evidence="11">
    <location>
        <begin position="326"/>
        <end position="329"/>
    </location>
    <ligand>
        <name>FAD</name>
        <dbReference type="ChEBI" id="CHEBI:57692"/>
    </ligand>
</feature>
<keyword evidence="8 13" id="KW-0560">Oxidoreductase</keyword>
<keyword evidence="11" id="KW-0547">Nucleotide-binding</keyword>
<evidence type="ECO:0000256" key="6">
    <source>
        <dbReference type="ARBA" id="ARBA00022630"/>
    </source>
</evidence>
<reference evidence="16 17" key="1">
    <citation type="submission" date="2019-03" db="EMBL/GenBank/DDBJ databases">
        <title>The genome sequence of Nitrosococcus wardiae strain D1FHST reveals the archetypal metabolic capacity of ammonia-oxidizing Gammaproteobacteria.</title>
        <authorList>
            <person name="Wang L."/>
            <person name="Lim C.K."/>
            <person name="Hanson T.E."/>
            <person name="Dang H."/>
            <person name="Klotz M.G."/>
        </authorList>
    </citation>
    <scope>NUCLEOTIDE SEQUENCE [LARGE SCALE GENOMIC DNA]</scope>
    <source>
        <strain evidence="16 17">D1FHS</strain>
    </source>
</reference>
<dbReference type="OrthoDB" id="9800167at2"/>
<dbReference type="EC" id="1.8.1.4" evidence="3 13"/>
<evidence type="ECO:0000256" key="13">
    <source>
        <dbReference type="RuleBase" id="RU003692"/>
    </source>
</evidence>
<evidence type="ECO:0000256" key="11">
    <source>
        <dbReference type="PIRSR" id="PIRSR000350-3"/>
    </source>
</evidence>
<dbReference type="InterPro" id="IPR050151">
    <property type="entry name" value="Class-I_Pyr_Nuc-Dis_Oxidored"/>
</dbReference>
<comment type="miscellaneous">
    <text evidence="13">The active site is a redox-active disulfide bond.</text>
</comment>
<gene>
    <name evidence="16" type="primary">lpdA</name>
    <name evidence="16" type="ORF">E3U44_03625</name>
</gene>
<dbReference type="Proteomes" id="UP000294325">
    <property type="component" value="Chromosome"/>
</dbReference>
<evidence type="ECO:0000256" key="4">
    <source>
        <dbReference type="ARBA" id="ARBA00016961"/>
    </source>
</evidence>
<dbReference type="KEGG" id="nwr:E3U44_03625"/>
<comment type="cofactor">
    <cofactor evidence="11 13">
        <name>FAD</name>
        <dbReference type="ChEBI" id="CHEBI:57692"/>
    </cofactor>
    <text evidence="11 13">Binds 1 FAD per subunit.</text>
</comment>
<feature type="binding site" evidence="11">
    <location>
        <position position="122"/>
    </location>
    <ligand>
        <name>FAD</name>
        <dbReference type="ChEBI" id="CHEBI:57692"/>
    </ligand>
</feature>
<evidence type="ECO:0000256" key="10">
    <source>
        <dbReference type="ARBA" id="ARBA00049187"/>
    </source>
</evidence>
<comment type="subcellular location">
    <subcellularLocation>
        <location evidence="1">Cytoplasm</location>
    </subcellularLocation>
</comment>
<name>A0A4P7BX76_9GAMM</name>
<keyword evidence="17" id="KW-1185">Reference proteome</keyword>
<dbReference type="PANTHER" id="PTHR22912">
    <property type="entry name" value="DISULFIDE OXIDOREDUCTASE"/>
    <property type="match status" value="1"/>
</dbReference>
<evidence type="ECO:0000256" key="12">
    <source>
        <dbReference type="PIRSR" id="PIRSR000350-4"/>
    </source>
</evidence>
<dbReference type="PRINTS" id="PR00368">
    <property type="entry name" value="FADPNR"/>
</dbReference>
<feature type="domain" description="FAD/NAD(P)-binding" evidence="15">
    <location>
        <begin position="5"/>
        <end position="335"/>
    </location>
</feature>
<sequence>MSERYDVVIIGAGPAGYVAAIRCAQLGLRTACIDKWLSPEGKPSLGGTCLNAGCVSSKALLDSSELYQRAQTELTEHGIQVAQVSVDLAAMQARKSRLVHRLTANIATLFEDYQIKWLPGHGRLLENNRVEFTSHEADGSQILEAKNVILASGSRPMELEAAPIDGERIVDSTGALSFQEVPRRLGIIGAGVIGVELGSIWSRLGAKVTLLEARDEFLPMVDKTISQEAHKRFQQQGLEVRLGARVISTRVTSKQVTVHYQSGEEEHELKVDKLIVAVGRQPYSEHLFALETGLLLDERGFIHVDEYGVTNLPGVYAIGDVVRGPMLAHKGSQEGIAVAEAIAQGKETAVKRDNIPWVIYTEPEIAWTGRTEEALRDAGIKVRVGTFPFAASARANAMDGTAGLVKVVADANTDQLLGVHIIGPWASELIAEAVLAMEFAASSEDLARTIHAYPSLAEALHEAALDVDNRALHVVRQRKRT</sequence>
<dbReference type="GO" id="GO:0050660">
    <property type="term" value="F:flavin adenine dinucleotide binding"/>
    <property type="evidence" value="ECO:0007669"/>
    <property type="project" value="InterPro"/>
</dbReference>
<dbReference type="PIRSF" id="PIRSF000350">
    <property type="entry name" value="Mercury_reductase_MerA"/>
    <property type="match status" value="1"/>
</dbReference>
<dbReference type="InterPro" id="IPR016156">
    <property type="entry name" value="FAD/NAD-linked_Rdtase_dimer_sf"/>
</dbReference>
<feature type="disulfide bond" description="Redox-active" evidence="12">
    <location>
        <begin position="49"/>
        <end position="54"/>
    </location>
</feature>
<proteinExistence type="inferred from homology"/>
<evidence type="ECO:0000259" key="14">
    <source>
        <dbReference type="Pfam" id="PF02852"/>
    </source>
</evidence>
<evidence type="ECO:0000256" key="7">
    <source>
        <dbReference type="ARBA" id="ARBA00022827"/>
    </source>
</evidence>
<dbReference type="RefSeq" id="WP_134356712.1">
    <property type="nucleotide sequence ID" value="NZ_CP038033.1"/>
</dbReference>
<keyword evidence="9 11" id="KW-0520">NAD</keyword>
<dbReference type="InterPro" id="IPR023753">
    <property type="entry name" value="FAD/NAD-binding_dom"/>
</dbReference>
<dbReference type="PRINTS" id="PR00411">
    <property type="entry name" value="PNDRDTASEI"/>
</dbReference>
<dbReference type="Pfam" id="PF07992">
    <property type="entry name" value="Pyr_redox_2"/>
    <property type="match status" value="1"/>
</dbReference>